<dbReference type="GO" id="GO:0020037">
    <property type="term" value="F:heme binding"/>
    <property type="evidence" value="ECO:0007669"/>
    <property type="project" value="InterPro"/>
</dbReference>
<keyword evidence="1 4" id="KW-0349">Heme</keyword>
<dbReference type="InterPro" id="IPR036909">
    <property type="entry name" value="Cyt_c-like_dom_sf"/>
</dbReference>
<keyword evidence="2 4" id="KW-0479">Metal-binding</keyword>
<dbReference type="AlphaFoldDB" id="A0A0R2T1U1"/>
<protein>
    <recommendedName>
        <fullName evidence="5">Cytochrome c domain-containing protein</fullName>
    </recommendedName>
</protein>
<dbReference type="GO" id="GO:0009055">
    <property type="term" value="F:electron transfer activity"/>
    <property type="evidence" value="ECO:0007669"/>
    <property type="project" value="InterPro"/>
</dbReference>
<sequence>MEKVIDKANDSAIKSTKRIVQKSHSMFTGAFALSTLALLGSAQAFGAGEVTFHKDIEPILQRSCQNCHRPGGAGPMSLVTYEEVAPFAGLIEYKTGLRDRAGAMPPWYMEKSIGIQRYKNDPSLSDAELAAISTWARSGTPKGDVADAPEALVFDDSVKWTAGLPDLVVTTNSVTKLAGTPDWWGEIDRVPTGLTEDRWVKSVEIVEVNDVDNEQGTGRDTVGGRYIFHHMIWGTADLDENGERIPSTNTSWPVHEVGRNPDIFDPDGGRLLKAGTYIVSDSVHLHSNGKDTTGHLEIGFRFHEKGYEPKYERVNVGLGNGVDISIAGNQRDQELHAYSVLQQHTKIITFEPHLHAPGERMCLEAIWGYTIETLSCVGYDHNWVRGYAYDDDATPLLPKGTILHIVGYMNNTQTNPNIPDPRNWQGSGNRSVTNMFIDLGMRVSMSEEQFFDEMEKRRSDLDLGPNDHVIGCPLCLAPLVAPIAQSESPLPEREAD</sequence>
<proteinExistence type="predicted"/>
<organism evidence="6 7">
    <name type="scientific">OM182 bacterium BACL3 MAG-120920-bin41</name>
    <dbReference type="NCBI Taxonomy" id="1655580"/>
    <lineage>
        <taxon>Bacteria</taxon>
        <taxon>Pseudomonadati</taxon>
        <taxon>Pseudomonadota</taxon>
        <taxon>Gammaproteobacteria</taxon>
        <taxon>OMG group</taxon>
        <taxon>OM182 clade</taxon>
    </lineage>
</organism>
<evidence type="ECO:0000256" key="2">
    <source>
        <dbReference type="ARBA" id="ARBA00022723"/>
    </source>
</evidence>
<evidence type="ECO:0000313" key="7">
    <source>
        <dbReference type="Proteomes" id="UP000051547"/>
    </source>
</evidence>
<evidence type="ECO:0000256" key="1">
    <source>
        <dbReference type="ARBA" id="ARBA00022617"/>
    </source>
</evidence>
<gene>
    <name evidence="6" type="ORF">ABR72_01555</name>
</gene>
<dbReference type="SUPFAM" id="SSF46626">
    <property type="entry name" value="Cytochrome c"/>
    <property type="match status" value="1"/>
</dbReference>
<feature type="domain" description="Cytochrome c" evidence="5">
    <location>
        <begin position="43"/>
        <end position="140"/>
    </location>
</feature>
<evidence type="ECO:0000256" key="3">
    <source>
        <dbReference type="ARBA" id="ARBA00023004"/>
    </source>
</evidence>
<dbReference type="Proteomes" id="UP000051547">
    <property type="component" value="Unassembled WGS sequence"/>
</dbReference>
<reference evidence="6 7" key="1">
    <citation type="submission" date="2015-10" db="EMBL/GenBank/DDBJ databases">
        <title>Metagenome-Assembled Genomes uncover a global brackish microbiome.</title>
        <authorList>
            <person name="Hugerth L.W."/>
            <person name="Larsson J."/>
            <person name="Alneberg J."/>
            <person name="Lindh M.V."/>
            <person name="Legrand C."/>
            <person name="Pinhassi J."/>
            <person name="Andersson A.F."/>
        </authorList>
    </citation>
    <scope>NUCLEOTIDE SEQUENCE [LARGE SCALE GENOMIC DNA]</scope>
    <source>
        <strain evidence="6">BACL4 MAG-120920-bin41</strain>
    </source>
</reference>
<dbReference type="InterPro" id="IPR009056">
    <property type="entry name" value="Cyt_c-like_dom"/>
</dbReference>
<comment type="caution">
    <text evidence="6">The sequence shown here is derived from an EMBL/GenBank/DDBJ whole genome shotgun (WGS) entry which is preliminary data.</text>
</comment>
<accession>A0A0R2T1U1</accession>
<dbReference type="PROSITE" id="PS51007">
    <property type="entry name" value="CYTC"/>
    <property type="match status" value="1"/>
</dbReference>
<keyword evidence="3 4" id="KW-0408">Iron</keyword>
<evidence type="ECO:0000313" key="6">
    <source>
        <dbReference type="EMBL" id="KRO81249.1"/>
    </source>
</evidence>
<evidence type="ECO:0000259" key="5">
    <source>
        <dbReference type="PROSITE" id="PS51007"/>
    </source>
</evidence>
<dbReference type="EMBL" id="LIBE01000271">
    <property type="protein sequence ID" value="KRO81249.1"/>
    <property type="molecule type" value="Genomic_DNA"/>
</dbReference>
<name>A0A0R2T1U1_9GAMM</name>
<evidence type="ECO:0000256" key="4">
    <source>
        <dbReference type="PROSITE-ProRule" id="PRU00433"/>
    </source>
</evidence>
<dbReference type="GO" id="GO:0046872">
    <property type="term" value="F:metal ion binding"/>
    <property type="evidence" value="ECO:0007669"/>
    <property type="project" value="UniProtKB-KW"/>
</dbReference>